<dbReference type="AlphaFoldDB" id="A0A829Y9J5"/>
<dbReference type="Gene3D" id="3.40.50.2020">
    <property type="match status" value="1"/>
</dbReference>
<keyword evidence="3" id="KW-1185">Reference proteome</keyword>
<dbReference type="InterPro" id="IPR029057">
    <property type="entry name" value="PRTase-like"/>
</dbReference>
<dbReference type="GO" id="GO:0016757">
    <property type="term" value="F:glycosyltransferase activity"/>
    <property type="evidence" value="ECO:0007669"/>
    <property type="project" value="UniProtKB-KW"/>
</dbReference>
<protein>
    <submittedName>
        <fullName evidence="2">Phosphoribosyltransferase</fullName>
    </submittedName>
</protein>
<dbReference type="SUPFAM" id="SSF53271">
    <property type="entry name" value="PRTase-like"/>
    <property type="match status" value="1"/>
</dbReference>
<dbReference type="CDD" id="cd06223">
    <property type="entry name" value="PRTases_typeI"/>
    <property type="match status" value="1"/>
</dbReference>
<reference evidence="3" key="1">
    <citation type="submission" date="2020-01" db="EMBL/GenBank/DDBJ databases">
        <title>'Steroidobacter agaridevorans' sp. nov., agar-degrading bacteria isolated from rhizosphere soils.</title>
        <authorList>
            <person name="Ikenaga M."/>
            <person name="Kataoka M."/>
            <person name="Murouchi A."/>
            <person name="Katsuragi S."/>
            <person name="Sakai M."/>
        </authorList>
    </citation>
    <scope>NUCLEOTIDE SEQUENCE [LARGE SCALE GENOMIC DNA]</scope>
    <source>
        <strain evidence="3">YU21-B</strain>
    </source>
</reference>
<comment type="caution">
    <text evidence="2">The sequence shown here is derived from an EMBL/GenBank/DDBJ whole genome shotgun (WGS) entry which is preliminary data.</text>
</comment>
<dbReference type="RefSeq" id="WP_161811188.1">
    <property type="nucleotide sequence ID" value="NZ_BLJN01000001.1"/>
</dbReference>
<sequence>MFGYVSFAQLSNAIRSQLYAIPADVDLIVGIPRSGMVPAYQIGLFLNRLVCDIDTFIADGNISHGHTRKLGIALNSLRQAQHILLVDDSIATGGSMQKAVARIQESGYSGRVSTCAAVVAPSHKSSVDVSFITMPLPRLFEWNAFHHACVETACFDMDGVLCVDPTAYENDDGPRYEKFLATARPLFRPTLKIGHIVTARLEKYRSLTEDWLAANNIAYGQLHLVDLPSRAERIRQGAHCSHKIRVYRETGATMFYESEIGQAHEIATGAGKPVLCIDAMTMVMPGASHLTATAKVALWRLRAPLGRAKGWVRQQLRSSRTPVRGA</sequence>
<evidence type="ECO:0000259" key="1">
    <source>
        <dbReference type="Pfam" id="PF00156"/>
    </source>
</evidence>
<dbReference type="EMBL" id="BLJN01000001">
    <property type="protein sequence ID" value="GFE79528.1"/>
    <property type="molecule type" value="Genomic_DNA"/>
</dbReference>
<evidence type="ECO:0000313" key="2">
    <source>
        <dbReference type="EMBL" id="GFE79528.1"/>
    </source>
</evidence>
<accession>A0A829Y9J5</accession>
<keyword evidence="2" id="KW-0808">Transferase</keyword>
<gene>
    <name evidence="2" type="ORF">GCM10011487_15280</name>
</gene>
<name>A0A829Y9J5_9GAMM</name>
<organism evidence="2 3">
    <name type="scientific">Steroidobacter agaridevorans</name>
    <dbReference type="NCBI Taxonomy" id="2695856"/>
    <lineage>
        <taxon>Bacteria</taxon>
        <taxon>Pseudomonadati</taxon>
        <taxon>Pseudomonadota</taxon>
        <taxon>Gammaproteobacteria</taxon>
        <taxon>Steroidobacterales</taxon>
        <taxon>Steroidobacteraceae</taxon>
        <taxon>Steroidobacter</taxon>
    </lineage>
</organism>
<feature type="domain" description="Phosphoribosyltransferase" evidence="1">
    <location>
        <begin position="21"/>
        <end position="146"/>
    </location>
</feature>
<keyword evidence="2" id="KW-0328">Glycosyltransferase</keyword>
<evidence type="ECO:0000313" key="3">
    <source>
        <dbReference type="Proteomes" id="UP000445000"/>
    </source>
</evidence>
<dbReference type="Proteomes" id="UP000445000">
    <property type="component" value="Unassembled WGS sequence"/>
</dbReference>
<dbReference type="Pfam" id="PF00156">
    <property type="entry name" value="Pribosyltran"/>
    <property type="match status" value="1"/>
</dbReference>
<proteinExistence type="predicted"/>
<dbReference type="InterPro" id="IPR000836">
    <property type="entry name" value="PRTase_dom"/>
</dbReference>